<dbReference type="PANTHER" id="PTHR31014:SF0">
    <property type="entry name" value="MITOCHONDRIAL TRANSLATION SYSTEM COMPONENT PET127-RELATED"/>
    <property type="match status" value="1"/>
</dbReference>
<dbReference type="GO" id="GO:0000964">
    <property type="term" value="P:mitochondrial RNA 5'-end processing"/>
    <property type="evidence" value="ECO:0007669"/>
    <property type="project" value="TreeGrafter"/>
</dbReference>
<accession>A0AAU9JXB4</accession>
<evidence type="ECO:0000313" key="2">
    <source>
        <dbReference type="Proteomes" id="UP001162131"/>
    </source>
</evidence>
<gene>
    <name evidence="1" type="ORF">BSTOLATCC_MIC53981</name>
</gene>
<dbReference type="EMBL" id="CAJZBQ010000053">
    <property type="protein sequence ID" value="CAG9331924.1"/>
    <property type="molecule type" value="Genomic_DNA"/>
</dbReference>
<protein>
    <submittedName>
        <fullName evidence="1">Uncharacterized protein</fullName>
    </submittedName>
</protein>
<dbReference type="Proteomes" id="UP001162131">
    <property type="component" value="Unassembled WGS sequence"/>
</dbReference>
<keyword evidence="2" id="KW-1185">Reference proteome</keyword>
<sequence length="541" mass="63767">MSCIRRLSTIGKRYFSKNWNYNQFVDEVFKNDLFLQVIFPQRDEYAEEISIKNFTDKIIDSAFIRPPKLEHELERIVRTEGIYKSEEFAKLNNDDFIQKILKPSPEAVARFQAYRPPSQDDFLLQKGKEAGVKFITGSSSITSAMQQIYYTISNFKSPDVTGLAKNYDNQNMNYMSAYRKPTTLMLRKVDQNLYAIDGDHGPLPTSNEALTTMGIVLETMFTTEKELFKRVMDPTVEISKEDMEILHSSSRSYRYRQLGNILVRSQIDCESVSETGEYFVFEIKTRACAPIRYDVKNWENYLDYKIETRTGVHSSYEREYFDLCRSILLKYFFQIKMGRMDGAFVAYHNLQELFGYEYMRLEEMEKRLFGGSDFADQILKSCACILQDALQDAIALFPNDPMLKIGFYAMYRSDELFITIERFDEMEQWNDHTKQIEGIEDELDYYEAFHPGKTAYTLGRRFYPHINGILQKEPLFLEPGDKFSIKQIKYTKGTMAYNEYMYFLHSAYKIDTLAHHKDFAGLWKKFNDFHIYRKPLYRESS</sequence>
<dbReference type="Pfam" id="PF08634">
    <property type="entry name" value="Pet127"/>
    <property type="match status" value="1"/>
</dbReference>
<reference evidence="1" key="1">
    <citation type="submission" date="2021-09" db="EMBL/GenBank/DDBJ databases">
        <authorList>
            <consortium name="AG Swart"/>
            <person name="Singh M."/>
            <person name="Singh A."/>
            <person name="Seah K."/>
            <person name="Emmerich C."/>
        </authorList>
    </citation>
    <scope>NUCLEOTIDE SEQUENCE</scope>
    <source>
        <strain evidence="1">ATCC30299</strain>
    </source>
</reference>
<organism evidence="1 2">
    <name type="scientific">Blepharisma stoltei</name>
    <dbReference type="NCBI Taxonomy" id="1481888"/>
    <lineage>
        <taxon>Eukaryota</taxon>
        <taxon>Sar</taxon>
        <taxon>Alveolata</taxon>
        <taxon>Ciliophora</taxon>
        <taxon>Postciliodesmatophora</taxon>
        <taxon>Heterotrichea</taxon>
        <taxon>Heterotrichida</taxon>
        <taxon>Blepharismidae</taxon>
        <taxon>Blepharisma</taxon>
    </lineage>
</organism>
<dbReference type="PANTHER" id="PTHR31014">
    <property type="entry name" value="MITOCHONDRIAL TRANSLATION SYSTEM COMPONENT PET127-RELATED"/>
    <property type="match status" value="1"/>
</dbReference>
<proteinExistence type="predicted"/>
<dbReference type="GO" id="GO:0005740">
    <property type="term" value="C:mitochondrial envelope"/>
    <property type="evidence" value="ECO:0007669"/>
    <property type="project" value="TreeGrafter"/>
</dbReference>
<evidence type="ECO:0000313" key="1">
    <source>
        <dbReference type="EMBL" id="CAG9331924.1"/>
    </source>
</evidence>
<name>A0AAU9JXB4_9CILI</name>
<dbReference type="InterPro" id="IPR013943">
    <property type="entry name" value="Pet127"/>
</dbReference>
<dbReference type="AlphaFoldDB" id="A0AAU9JXB4"/>
<comment type="caution">
    <text evidence="1">The sequence shown here is derived from an EMBL/GenBank/DDBJ whole genome shotgun (WGS) entry which is preliminary data.</text>
</comment>